<proteinExistence type="predicted"/>
<dbReference type="Gene3D" id="1.25.40.10">
    <property type="entry name" value="Tetratricopeptide repeat domain"/>
    <property type="match status" value="2"/>
</dbReference>
<dbReference type="Pfam" id="PF19904">
    <property type="entry name" value="DUF6377"/>
    <property type="match status" value="1"/>
</dbReference>
<name>A0A921E9H6_9BACT</name>
<evidence type="ECO:0000259" key="2">
    <source>
        <dbReference type="Pfam" id="PF19904"/>
    </source>
</evidence>
<dbReference type="AlphaFoldDB" id="A0A921E9H6"/>
<keyword evidence="1" id="KW-1133">Transmembrane helix</keyword>
<keyword evidence="1" id="KW-0472">Membrane</keyword>
<keyword evidence="1" id="KW-0812">Transmembrane</keyword>
<feature type="domain" description="DUF6377" evidence="2">
    <location>
        <begin position="253"/>
        <end position="491"/>
    </location>
</feature>
<dbReference type="SUPFAM" id="SSF48452">
    <property type="entry name" value="TPR-like"/>
    <property type="match status" value="1"/>
</dbReference>
<evidence type="ECO:0000313" key="4">
    <source>
        <dbReference type="Proteomes" id="UP000711407"/>
    </source>
</evidence>
<reference evidence="3" key="2">
    <citation type="submission" date="2021-09" db="EMBL/GenBank/DDBJ databases">
        <authorList>
            <person name="Gilroy R."/>
        </authorList>
    </citation>
    <scope>NUCLEOTIDE SEQUENCE</scope>
    <source>
        <strain evidence="3">4100</strain>
    </source>
</reference>
<gene>
    <name evidence="3" type="ORF">K8V47_07700</name>
</gene>
<reference evidence="3" key="1">
    <citation type="journal article" date="2021" name="PeerJ">
        <title>Extensive microbial diversity within the chicken gut microbiome revealed by metagenomics and culture.</title>
        <authorList>
            <person name="Gilroy R."/>
            <person name="Ravi A."/>
            <person name="Getino M."/>
            <person name="Pursley I."/>
            <person name="Horton D.L."/>
            <person name="Alikhan N.F."/>
            <person name="Baker D."/>
            <person name="Gharbi K."/>
            <person name="Hall N."/>
            <person name="Watson M."/>
            <person name="Adriaenssens E.M."/>
            <person name="Foster-Nyarko E."/>
            <person name="Jarju S."/>
            <person name="Secka A."/>
            <person name="Antonio M."/>
            <person name="Oren A."/>
            <person name="Chaudhuri R.R."/>
            <person name="La Ragione R."/>
            <person name="Hildebrand F."/>
            <person name="Pallen M.J."/>
        </authorList>
    </citation>
    <scope>NUCLEOTIDE SEQUENCE</scope>
    <source>
        <strain evidence="3">4100</strain>
    </source>
</reference>
<evidence type="ECO:0000256" key="1">
    <source>
        <dbReference type="SAM" id="Phobius"/>
    </source>
</evidence>
<protein>
    <submittedName>
        <fullName evidence="3">DUF6377 domain-containing protein</fullName>
    </submittedName>
</protein>
<comment type="caution">
    <text evidence="3">The sequence shown here is derived from an EMBL/GenBank/DDBJ whole genome shotgun (WGS) entry which is preliminary data.</text>
</comment>
<dbReference type="InterPro" id="IPR011990">
    <property type="entry name" value="TPR-like_helical_dom_sf"/>
</dbReference>
<evidence type="ECO:0000313" key="3">
    <source>
        <dbReference type="EMBL" id="HJE39620.1"/>
    </source>
</evidence>
<organism evidence="3 4">
    <name type="scientific">Candidatus Amulumruptor caecigallinarius</name>
    <dbReference type="NCBI Taxonomy" id="2109911"/>
    <lineage>
        <taxon>Bacteria</taxon>
        <taxon>Pseudomonadati</taxon>
        <taxon>Bacteroidota</taxon>
        <taxon>Bacteroidia</taxon>
        <taxon>Bacteroidales</taxon>
        <taxon>Muribaculaceae</taxon>
        <taxon>Candidatus Amulumruptor</taxon>
    </lineage>
</organism>
<sequence>MRRLFSLLVYVSCALTSWPSDVCDSLLTRLDRMLPDRGVYERDRRALIDKAKADYMTASTTADKYNVLRGLYKGYRSYRIDSALIVADERLALANELADPSKIASATINLAESYAKSGAYDKAIELLDTLEDETLEDYHRKYRNSVYRTVYGMKYGAALLDRERVDALEKLRHYRSLSLAESPVNSSSYYMLQAQRLSDAGMNQEAVAKMEAAKEKFDFSDNPQMLYTMGEIYLAAGMADEAKECLVRSAILDVSSGTKEYASMILLASVLYDQGDIRRAFEYINCAFEDAIFSKANFRTAEVMKVMPVIDAAFHMAEREATERNRRYLSVAFLSVAVLLVSILFLIRTLRRNRQMLATIADVNKRLELQNSALVKAEAVKLKYINILMMAYAGYISKLKEFRKSVSRLMKAGQYQQTMDLVKSDRLESRELSDFHAMFDEAFMSMFPDFIDKVNAYFKSPFVLKSPGRLSPELRVVAMMRLGITSTDEIASMLHYTPQTVYNYRSAIRSMLVVPKDEFEAAVSAI</sequence>
<dbReference type="EMBL" id="DYXT01000039">
    <property type="protein sequence ID" value="HJE39620.1"/>
    <property type="molecule type" value="Genomic_DNA"/>
</dbReference>
<dbReference type="Proteomes" id="UP000711407">
    <property type="component" value="Unassembled WGS sequence"/>
</dbReference>
<dbReference type="InterPro" id="IPR045957">
    <property type="entry name" value="DUF6377"/>
</dbReference>
<accession>A0A921E9H6</accession>
<feature type="transmembrane region" description="Helical" evidence="1">
    <location>
        <begin position="328"/>
        <end position="347"/>
    </location>
</feature>